<dbReference type="Proteomes" id="UP001281147">
    <property type="component" value="Unassembled WGS sequence"/>
</dbReference>
<comment type="caution">
    <text evidence="1">The sequence shown here is derived from an EMBL/GenBank/DDBJ whole genome shotgun (WGS) entry which is preliminary data.</text>
</comment>
<reference evidence="1" key="1">
    <citation type="submission" date="2023-07" db="EMBL/GenBank/DDBJ databases">
        <title>Black Yeasts Isolated from many extreme environments.</title>
        <authorList>
            <person name="Coleine C."/>
            <person name="Stajich J.E."/>
            <person name="Selbmann L."/>
        </authorList>
    </citation>
    <scope>NUCLEOTIDE SEQUENCE</scope>
    <source>
        <strain evidence="1">CCFEE 5714</strain>
    </source>
</reference>
<organism evidence="1 2">
    <name type="scientific">Vermiconidia calcicola</name>
    <dbReference type="NCBI Taxonomy" id="1690605"/>
    <lineage>
        <taxon>Eukaryota</taxon>
        <taxon>Fungi</taxon>
        <taxon>Dikarya</taxon>
        <taxon>Ascomycota</taxon>
        <taxon>Pezizomycotina</taxon>
        <taxon>Dothideomycetes</taxon>
        <taxon>Dothideomycetidae</taxon>
        <taxon>Mycosphaerellales</taxon>
        <taxon>Extremaceae</taxon>
        <taxon>Vermiconidia</taxon>
    </lineage>
</organism>
<protein>
    <submittedName>
        <fullName evidence="1">Uncharacterized protein</fullName>
    </submittedName>
</protein>
<name>A0ACC3MTB4_9PEZI</name>
<dbReference type="EMBL" id="JAUTXU010000153">
    <property type="protein sequence ID" value="KAK3703313.1"/>
    <property type="molecule type" value="Genomic_DNA"/>
</dbReference>
<sequence length="148" mass="14288">MQYSIALLALAATVFGAPQSYSVTQISDGQIQQATSAAPVSQISDGQIQAATSAVILTPSSVPVAPVTQISDGQIQAPTSTVPVVTQISDGQIQAPYPTGGAPTGALPTGTGVIPASSYAGPVATGAAAINGPAAGLLAAGAFAIAMI</sequence>
<accession>A0ACC3MTB4</accession>
<evidence type="ECO:0000313" key="1">
    <source>
        <dbReference type="EMBL" id="KAK3703313.1"/>
    </source>
</evidence>
<evidence type="ECO:0000313" key="2">
    <source>
        <dbReference type="Proteomes" id="UP001281147"/>
    </source>
</evidence>
<keyword evidence="2" id="KW-1185">Reference proteome</keyword>
<proteinExistence type="predicted"/>
<gene>
    <name evidence="1" type="ORF">LTR37_014525</name>
</gene>